<dbReference type="PROSITE" id="PS50846">
    <property type="entry name" value="HMA_2"/>
    <property type="match status" value="1"/>
</dbReference>
<organism evidence="3">
    <name type="scientific">freshwater metagenome</name>
    <dbReference type="NCBI Taxonomy" id="449393"/>
    <lineage>
        <taxon>unclassified sequences</taxon>
        <taxon>metagenomes</taxon>
        <taxon>ecological metagenomes</taxon>
    </lineage>
</organism>
<name>A0A6J6SJS7_9ZZZZ</name>
<dbReference type="GO" id="GO:0005507">
    <property type="term" value="F:copper ion binding"/>
    <property type="evidence" value="ECO:0007669"/>
    <property type="project" value="InterPro"/>
</dbReference>
<dbReference type="InterPro" id="IPR036163">
    <property type="entry name" value="HMA_dom_sf"/>
</dbReference>
<sequence length="68" mass="7287">MRDMSTYAYAVKGMTCDHCVAAVTSEVSRIEGISEVVVDLSRGTLAFTGEIPRETIADAVEEAGYELA</sequence>
<dbReference type="AlphaFoldDB" id="A0A6J6SJS7"/>
<dbReference type="CDD" id="cd00371">
    <property type="entry name" value="HMA"/>
    <property type="match status" value="1"/>
</dbReference>
<dbReference type="EMBL" id="CAEZYW010000043">
    <property type="protein sequence ID" value="CAB4734895.1"/>
    <property type="molecule type" value="Genomic_DNA"/>
</dbReference>
<dbReference type="SUPFAM" id="SSF55008">
    <property type="entry name" value="HMA, heavy metal-associated domain"/>
    <property type="match status" value="1"/>
</dbReference>
<dbReference type="GO" id="GO:0006825">
    <property type="term" value="P:copper ion transport"/>
    <property type="evidence" value="ECO:0007669"/>
    <property type="project" value="InterPro"/>
</dbReference>
<evidence type="ECO:0000313" key="3">
    <source>
        <dbReference type="EMBL" id="CAB4734895.1"/>
    </source>
</evidence>
<proteinExistence type="predicted"/>
<dbReference type="PRINTS" id="PR00944">
    <property type="entry name" value="CUEXPORT"/>
</dbReference>
<gene>
    <name evidence="3" type="ORF">UFOPK2786_00426</name>
</gene>
<dbReference type="PROSITE" id="PS01047">
    <property type="entry name" value="HMA_1"/>
    <property type="match status" value="1"/>
</dbReference>
<protein>
    <submittedName>
        <fullName evidence="3">Unannotated protein</fullName>
    </submittedName>
</protein>
<dbReference type="InterPro" id="IPR006121">
    <property type="entry name" value="HMA_dom"/>
</dbReference>
<evidence type="ECO:0000259" key="2">
    <source>
        <dbReference type="PROSITE" id="PS50846"/>
    </source>
</evidence>
<evidence type="ECO:0000256" key="1">
    <source>
        <dbReference type="ARBA" id="ARBA00022723"/>
    </source>
</evidence>
<dbReference type="InterPro" id="IPR000428">
    <property type="entry name" value="Cu-bd"/>
</dbReference>
<accession>A0A6J6SJS7</accession>
<keyword evidence="1" id="KW-0479">Metal-binding</keyword>
<dbReference type="InterPro" id="IPR017969">
    <property type="entry name" value="Heavy-metal-associated_CS"/>
</dbReference>
<reference evidence="3" key="1">
    <citation type="submission" date="2020-05" db="EMBL/GenBank/DDBJ databases">
        <authorList>
            <person name="Chiriac C."/>
            <person name="Salcher M."/>
            <person name="Ghai R."/>
            <person name="Kavagutti S V."/>
        </authorList>
    </citation>
    <scope>NUCLEOTIDE SEQUENCE</scope>
</reference>
<dbReference type="Pfam" id="PF00403">
    <property type="entry name" value="HMA"/>
    <property type="match status" value="1"/>
</dbReference>
<feature type="domain" description="HMA" evidence="2">
    <location>
        <begin position="5"/>
        <end position="68"/>
    </location>
</feature>
<dbReference type="Gene3D" id="3.30.70.100">
    <property type="match status" value="1"/>
</dbReference>